<reference evidence="3" key="1">
    <citation type="submission" date="2019-10" db="EMBL/GenBank/DDBJ databases">
        <title>Draft genome sequece of Microseira wollei NIES-4236.</title>
        <authorList>
            <person name="Yamaguchi H."/>
            <person name="Suzuki S."/>
            <person name="Kawachi M."/>
        </authorList>
    </citation>
    <scope>NUCLEOTIDE SEQUENCE</scope>
    <source>
        <strain evidence="3">NIES-4236</strain>
    </source>
</reference>
<protein>
    <submittedName>
        <fullName evidence="3">Pyruvate phosphate dikinase, PEP/pyruvate-binding protein</fullName>
    </submittedName>
</protein>
<evidence type="ECO:0000259" key="1">
    <source>
        <dbReference type="Pfam" id="PF00391"/>
    </source>
</evidence>
<feature type="domain" description="Pyruvate phosphate dikinase AMP/ATP-binding" evidence="2">
    <location>
        <begin position="14"/>
        <end position="228"/>
    </location>
</feature>
<gene>
    <name evidence="3" type="ORF">MiSe_27760</name>
</gene>
<dbReference type="InterPro" id="IPR051549">
    <property type="entry name" value="PEP_Utilizing_Enz"/>
</dbReference>
<dbReference type="InterPro" id="IPR002192">
    <property type="entry name" value="PPDK_AMP/ATP-bd"/>
</dbReference>
<dbReference type="Pfam" id="PF01326">
    <property type="entry name" value="PPDK_N"/>
    <property type="match status" value="1"/>
</dbReference>
<dbReference type="PANTHER" id="PTHR43615">
    <property type="entry name" value="PHOSPHOENOLPYRUVATE SYNTHASE-RELATED"/>
    <property type="match status" value="1"/>
</dbReference>
<dbReference type="InterPro" id="IPR008279">
    <property type="entry name" value="PEP-util_enz_mobile_dom"/>
</dbReference>
<dbReference type="RefSeq" id="WP_226580484.1">
    <property type="nucleotide sequence ID" value="NZ_BLAY01000038.1"/>
</dbReference>
<evidence type="ECO:0000313" key="4">
    <source>
        <dbReference type="Proteomes" id="UP001050975"/>
    </source>
</evidence>
<comment type="caution">
    <text evidence="3">The sequence shown here is derived from an EMBL/GenBank/DDBJ whole genome shotgun (WGS) entry which is preliminary data.</text>
</comment>
<keyword evidence="3" id="KW-0670">Pyruvate</keyword>
<accession>A0AAV3XF20</accession>
<dbReference type="GO" id="GO:0016301">
    <property type="term" value="F:kinase activity"/>
    <property type="evidence" value="ECO:0007669"/>
    <property type="project" value="InterPro"/>
</dbReference>
<feature type="domain" description="PEP-utilising enzyme mobile" evidence="1">
    <location>
        <begin position="786"/>
        <end position="856"/>
    </location>
</feature>
<dbReference type="InterPro" id="IPR013815">
    <property type="entry name" value="ATP_grasp_subdomain_1"/>
</dbReference>
<dbReference type="SUPFAM" id="SSF52009">
    <property type="entry name" value="Phosphohistidine domain"/>
    <property type="match status" value="1"/>
</dbReference>
<sequence length="867" mass="97813">MKYIIQLEDKEKASLMGGKARAIAQLQSEGFLIPNGFVVSAAAFEDSVNTQQKFDETSLQQYKAIQTGLVTVQPREAVQLELLQALAELCPNAELLAVRSSASDEDGMQHSFAGQFDSFLHVKPADVVDKIAAVWRSGFNIRVLNYRQELGLSPIPHPPAVLIQRMVNAEVSGVAFAADPVTGRRSIAVVSAVPGLASSLVSGENDADTYRVDREGSIIERQIIGEKPILKDNQILAVAELARQVSKYFQVPQDIEWAIESGQLYLLQSRPITALAQMPDPDGIFNLWDNSNIAESYSGVTTPLTFSFARRAYEEVYRQFCYFMGVPTDTINQHNDTFSRMIGLIQGRVYYNLLSWYRVLALLPGFKVNRRFMEQMLGLKESLPESIVSDLHAATWQNRLQDSWRLLMTVVGLIKNYFLLPRRRRKFYQRLAKALPPQFNIEALRTDELAAYYRHVERQLITRWDAPLINDFFAMIFYGVLRRMTEQWCKDKSLTLQNDLIGGEGGIISTEPAQRMLEMAGLISENIVFVNFLMDESLEVILSAMERVPQFKLQYQQYLEKFGDRCLEELKLESPTLHDDPLPLLRAVGQLAQVQTTEKQNNLPKENPLRKAAELKARRGLRSNPIRKLLFNWVLKNTRHRVRDRENLRFERTRVFGRARRVFVELGKRFYALNLIEDCRDIFYLEVEEILGYIEGTATCTDLQGLVGVRKAEFAKYREMPAPADRFETHGIVYQGLQFKNHLSPSPITDSYLQGIGCSPGLVRGSVRVISDPKQVVGEDKGEPLKPGTILVAERTDPGWILLFPAAAGLLVERGSLLSHAAIVARELGIPAIVSIPGVTQWLKDGDWVELDGSTGRVCKINVMGNG</sequence>
<dbReference type="SUPFAM" id="SSF56059">
    <property type="entry name" value="Glutathione synthetase ATP-binding domain-like"/>
    <property type="match status" value="1"/>
</dbReference>
<dbReference type="PANTHER" id="PTHR43615:SF1">
    <property type="entry name" value="PPDK_N DOMAIN-CONTAINING PROTEIN"/>
    <property type="match status" value="1"/>
</dbReference>
<dbReference type="Gene3D" id="3.30.470.20">
    <property type="entry name" value="ATP-grasp fold, B domain"/>
    <property type="match status" value="2"/>
</dbReference>
<dbReference type="Pfam" id="PF00391">
    <property type="entry name" value="PEP-utilizers"/>
    <property type="match status" value="1"/>
</dbReference>
<name>A0AAV3XF20_9CYAN</name>
<evidence type="ECO:0000259" key="2">
    <source>
        <dbReference type="Pfam" id="PF01326"/>
    </source>
</evidence>
<dbReference type="Proteomes" id="UP001050975">
    <property type="component" value="Unassembled WGS sequence"/>
</dbReference>
<dbReference type="InterPro" id="IPR036637">
    <property type="entry name" value="Phosphohistidine_dom_sf"/>
</dbReference>
<dbReference type="GO" id="GO:0005524">
    <property type="term" value="F:ATP binding"/>
    <property type="evidence" value="ECO:0007669"/>
    <property type="project" value="InterPro"/>
</dbReference>
<organism evidence="3 4">
    <name type="scientific">Microseira wollei NIES-4236</name>
    <dbReference type="NCBI Taxonomy" id="2530354"/>
    <lineage>
        <taxon>Bacteria</taxon>
        <taxon>Bacillati</taxon>
        <taxon>Cyanobacteriota</taxon>
        <taxon>Cyanophyceae</taxon>
        <taxon>Oscillatoriophycideae</taxon>
        <taxon>Aerosakkonematales</taxon>
        <taxon>Aerosakkonemataceae</taxon>
        <taxon>Microseira</taxon>
    </lineage>
</organism>
<proteinExistence type="predicted"/>
<evidence type="ECO:0000313" key="3">
    <source>
        <dbReference type="EMBL" id="GET38022.1"/>
    </source>
</evidence>
<dbReference type="EMBL" id="BLAY01000038">
    <property type="protein sequence ID" value="GET38022.1"/>
    <property type="molecule type" value="Genomic_DNA"/>
</dbReference>
<dbReference type="Gene3D" id="3.50.30.10">
    <property type="entry name" value="Phosphohistidine domain"/>
    <property type="match status" value="1"/>
</dbReference>
<dbReference type="AlphaFoldDB" id="A0AAV3XF20"/>
<keyword evidence="4" id="KW-1185">Reference proteome</keyword>
<dbReference type="Gene3D" id="3.30.1490.20">
    <property type="entry name" value="ATP-grasp fold, A domain"/>
    <property type="match status" value="1"/>
</dbReference>